<accession>A0A8B8FW18</accession>
<dbReference type="PROSITE" id="PS51840">
    <property type="entry name" value="C2_NT"/>
    <property type="match status" value="1"/>
</dbReference>
<evidence type="ECO:0000313" key="5">
    <source>
        <dbReference type="RefSeq" id="XP_025415174.1"/>
    </source>
</evidence>
<dbReference type="Proteomes" id="UP000694846">
    <property type="component" value="Unplaced"/>
</dbReference>
<name>A0A8B8FW18_9HEMI</name>
<evidence type="ECO:0000313" key="4">
    <source>
        <dbReference type="Proteomes" id="UP000694846"/>
    </source>
</evidence>
<dbReference type="GeneID" id="112686905"/>
<dbReference type="OrthoDB" id="3365224at2759"/>
<dbReference type="PANTHER" id="PTHR21456">
    <property type="entry name" value="FAMILY WITH SEQUENCE SIMILARITY 102"/>
    <property type="match status" value="1"/>
</dbReference>
<dbReference type="Pfam" id="PF10358">
    <property type="entry name" value="NT-C2"/>
    <property type="match status" value="1"/>
</dbReference>
<feature type="region of interest" description="Disordered" evidence="2">
    <location>
        <begin position="156"/>
        <end position="219"/>
    </location>
</feature>
<feature type="domain" description="C2 NT-type" evidence="3">
    <location>
        <begin position="2"/>
        <end position="145"/>
    </location>
</feature>
<evidence type="ECO:0000259" key="3">
    <source>
        <dbReference type="PROSITE" id="PS51840"/>
    </source>
</evidence>
<evidence type="ECO:0000256" key="1">
    <source>
        <dbReference type="ARBA" id="ARBA00034780"/>
    </source>
</evidence>
<dbReference type="AlphaFoldDB" id="A0A8B8FW18"/>
<reference evidence="5" key="1">
    <citation type="submission" date="2025-08" db="UniProtKB">
        <authorList>
            <consortium name="RefSeq"/>
        </authorList>
    </citation>
    <scope>IDENTIFICATION</scope>
    <source>
        <tissue evidence="5">Whole body</tissue>
    </source>
</reference>
<dbReference type="InterPro" id="IPR039931">
    <property type="entry name" value="EEIG1/2-like"/>
</dbReference>
<organism evidence="4 5">
    <name type="scientific">Sipha flava</name>
    <name type="common">yellow sugarcane aphid</name>
    <dbReference type="NCBI Taxonomy" id="143950"/>
    <lineage>
        <taxon>Eukaryota</taxon>
        <taxon>Metazoa</taxon>
        <taxon>Ecdysozoa</taxon>
        <taxon>Arthropoda</taxon>
        <taxon>Hexapoda</taxon>
        <taxon>Insecta</taxon>
        <taxon>Pterygota</taxon>
        <taxon>Neoptera</taxon>
        <taxon>Paraneoptera</taxon>
        <taxon>Hemiptera</taxon>
        <taxon>Sternorrhyncha</taxon>
        <taxon>Aphidomorpha</taxon>
        <taxon>Aphidoidea</taxon>
        <taxon>Aphididae</taxon>
        <taxon>Sipha</taxon>
    </lineage>
</organism>
<dbReference type="RefSeq" id="XP_025415174.1">
    <property type="nucleotide sequence ID" value="XM_025559389.1"/>
</dbReference>
<protein>
    <submittedName>
        <fullName evidence="5">Protein FAM102B isoform X4</fullName>
    </submittedName>
</protein>
<evidence type="ECO:0000256" key="2">
    <source>
        <dbReference type="SAM" id="MobiDB-lite"/>
    </source>
</evidence>
<gene>
    <name evidence="5" type="primary">LOC112686905</name>
</gene>
<feature type="compositionally biased region" description="Polar residues" evidence="2">
    <location>
        <begin position="157"/>
        <end position="169"/>
    </location>
</feature>
<comment type="similarity">
    <text evidence="1">Belongs to the EEIG family.</text>
</comment>
<feature type="region of interest" description="Disordered" evidence="2">
    <location>
        <begin position="231"/>
        <end position="270"/>
    </location>
</feature>
<sequence>MSFMVKKKRYKFTVNLCLEDLTAVPFVNAVLFAKVRLLDGGNFSDTSSREEVRDHTVRWGSKFQFVCKMSANASTGILDPCNLRISVRKELKGGRSFQKLGFTDVNLAELAGAGLSSRRCLLEGYDTRHHRQDNSMLRISVSMNMLAGDILFKAPTPTLNQKPISNGDIQQREDTEYPSSGFGSLPNKRSLFPSDIPSMGGLEKHDAESNQNHSEQQEDDATIHDTVAPVANHVNNSSGHSRNSSNTSKGSSSYNSHSRHSSSGESGHVRLTSSGTAISASQASPVLSGVEAGSLDRGKAALERRNKKSGGVTGGSVADDSCAKVTGRVEVTRVNPDSLIDQLLKATNLDDQSADEDSKHRPGLQLFIAKDGTTTLGSQDINRHMSNSLFKQVVMEDNR</sequence>
<keyword evidence="4" id="KW-1185">Reference proteome</keyword>
<dbReference type="PANTHER" id="PTHR21456:SF1">
    <property type="entry name" value="C2 NT-TYPE DOMAIN-CONTAINING PROTEIN"/>
    <property type="match status" value="1"/>
</dbReference>
<dbReference type="InterPro" id="IPR019448">
    <property type="entry name" value="NT-C2"/>
</dbReference>
<proteinExistence type="inferred from homology"/>
<feature type="compositionally biased region" description="Low complexity" evidence="2">
    <location>
        <begin position="232"/>
        <end position="270"/>
    </location>
</feature>